<name>A0A9D1DQK1_9FIRM</name>
<sequence>MSFSEQIAPFFWVETTSGFSACLDAGDYKNEVFQARAEEGFEGNGYDWTSLAQVYLDEQCTAEIQSEIGFDPEAGMFCAYSENEEALKKFILGFKQACENKAMIEDLFSRAEID</sequence>
<organism evidence="1 2">
    <name type="scientific">Candidatus Gallacutalibacter pullicola</name>
    <dbReference type="NCBI Taxonomy" id="2840830"/>
    <lineage>
        <taxon>Bacteria</taxon>
        <taxon>Bacillati</taxon>
        <taxon>Bacillota</taxon>
        <taxon>Clostridia</taxon>
        <taxon>Eubacteriales</taxon>
        <taxon>Candidatus Gallacutalibacter</taxon>
    </lineage>
</organism>
<dbReference type="InterPro" id="IPR028956">
    <property type="entry name" value="Imm51"/>
</dbReference>
<dbReference type="Proteomes" id="UP000886785">
    <property type="component" value="Unassembled WGS sequence"/>
</dbReference>
<comment type="caution">
    <text evidence="1">The sequence shown here is derived from an EMBL/GenBank/DDBJ whole genome shotgun (WGS) entry which is preliminary data.</text>
</comment>
<reference evidence="1" key="1">
    <citation type="submission" date="2020-10" db="EMBL/GenBank/DDBJ databases">
        <authorList>
            <person name="Gilroy R."/>
        </authorList>
    </citation>
    <scope>NUCLEOTIDE SEQUENCE</scope>
    <source>
        <strain evidence="1">ChiSjej1B19-7085</strain>
    </source>
</reference>
<dbReference type="EMBL" id="DVHF01000068">
    <property type="protein sequence ID" value="HIR57185.1"/>
    <property type="molecule type" value="Genomic_DNA"/>
</dbReference>
<evidence type="ECO:0000313" key="1">
    <source>
        <dbReference type="EMBL" id="HIR57185.1"/>
    </source>
</evidence>
<dbReference type="AlphaFoldDB" id="A0A9D1DQK1"/>
<protein>
    <submittedName>
        <fullName evidence="1">Immunity 51 family protein</fullName>
    </submittedName>
</protein>
<gene>
    <name evidence="1" type="ORF">IAA54_05905</name>
</gene>
<dbReference type="Pfam" id="PF15595">
    <property type="entry name" value="Imm51"/>
    <property type="match status" value="1"/>
</dbReference>
<reference evidence="1" key="2">
    <citation type="journal article" date="2021" name="PeerJ">
        <title>Extensive microbial diversity within the chicken gut microbiome revealed by metagenomics and culture.</title>
        <authorList>
            <person name="Gilroy R."/>
            <person name="Ravi A."/>
            <person name="Getino M."/>
            <person name="Pursley I."/>
            <person name="Horton D.L."/>
            <person name="Alikhan N.F."/>
            <person name="Baker D."/>
            <person name="Gharbi K."/>
            <person name="Hall N."/>
            <person name="Watson M."/>
            <person name="Adriaenssens E.M."/>
            <person name="Foster-Nyarko E."/>
            <person name="Jarju S."/>
            <person name="Secka A."/>
            <person name="Antonio M."/>
            <person name="Oren A."/>
            <person name="Chaudhuri R.R."/>
            <person name="La Ragione R."/>
            <person name="Hildebrand F."/>
            <person name="Pallen M.J."/>
        </authorList>
    </citation>
    <scope>NUCLEOTIDE SEQUENCE</scope>
    <source>
        <strain evidence="1">ChiSjej1B19-7085</strain>
    </source>
</reference>
<proteinExistence type="predicted"/>
<accession>A0A9D1DQK1</accession>
<evidence type="ECO:0000313" key="2">
    <source>
        <dbReference type="Proteomes" id="UP000886785"/>
    </source>
</evidence>